<sequence>MGRAQGCRFPPRRQFKHTSAPHTVSVPPLAPEVSVHDHRHHRRGDIERAPRPPMGPPPHPRVLPLGGVQAAAGRDVTWRQALRRNRLRHCLAGQG</sequence>
<organism evidence="2 3">
    <name type="scientific">Portunus trituberculatus</name>
    <name type="common">Swimming crab</name>
    <name type="synonym">Neptunus trituberculatus</name>
    <dbReference type="NCBI Taxonomy" id="210409"/>
    <lineage>
        <taxon>Eukaryota</taxon>
        <taxon>Metazoa</taxon>
        <taxon>Ecdysozoa</taxon>
        <taxon>Arthropoda</taxon>
        <taxon>Crustacea</taxon>
        <taxon>Multicrustacea</taxon>
        <taxon>Malacostraca</taxon>
        <taxon>Eumalacostraca</taxon>
        <taxon>Eucarida</taxon>
        <taxon>Decapoda</taxon>
        <taxon>Pleocyemata</taxon>
        <taxon>Brachyura</taxon>
        <taxon>Eubrachyura</taxon>
        <taxon>Portunoidea</taxon>
        <taxon>Portunidae</taxon>
        <taxon>Portuninae</taxon>
        <taxon>Portunus</taxon>
    </lineage>
</organism>
<feature type="region of interest" description="Disordered" evidence="1">
    <location>
        <begin position="1"/>
        <end position="65"/>
    </location>
</feature>
<evidence type="ECO:0000313" key="2">
    <source>
        <dbReference type="EMBL" id="MPC79835.1"/>
    </source>
</evidence>
<dbReference type="Proteomes" id="UP000324222">
    <property type="component" value="Unassembled WGS sequence"/>
</dbReference>
<protein>
    <submittedName>
        <fullName evidence="2">Uncharacterized protein</fullName>
    </submittedName>
</protein>
<keyword evidence="3" id="KW-1185">Reference proteome</keyword>
<evidence type="ECO:0000256" key="1">
    <source>
        <dbReference type="SAM" id="MobiDB-lite"/>
    </source>
</evidence>
<feature type="compositionally biased region" description="Pro residues" evidence="1">
    <location>
        <begin position="51"/>
        <end position="61"/>
    </location>
</feature>
<dbReference type="AlphaFoldDB" id="A0A5B7IC96"/>
<dbReference type="EMBL" id="VSRR010052223">
    <property type="protein sequence ID" value="MPC79835.1"/>
    <property type="molecule type" value="Genomic_DNA"/>
</dbReference>
<name>A0A5B7IC96_PORTR</name>
<gene>
    <name evidence="2" type="ORF">E2C01_074383</name>
</gene>
<evidence type="ECO:0000313" key="3">
    <source>
        <dbReference type="Proteomes" id="UP000324222"/>
    </source>
</evidence>
<proteinExistence type="predicted"/>
<reference evidence="2 3" key="1">
    <citation type="submission" date="2019-05" db="EMBL/GenBank/DDBJ databases">
        <title>Another draft genome of Portunus trituberculatus and its Hox gene families provides insights of decapod evolution.</title>
        <authorList>
            <person name="Jeong J.-H."/>
            <person name="Song I."/>
            <person name="Kim S."/>
            <person name="Choi T."/>
            <person name="Kim D."/>
            <person name="Ryu S."/>
            <person name="Kim W."/>
        </authorList>
    </citation>
    <scope>NUCLEOTIDE SEQUENCE [LARGE SCALE GENOMIC DNA]</scope>
    <source>
        <tissue evidence="2">Muscle</tissue>
    </source>
</reference>
<accession>A0A5B7IC96</accession>
<comment type="caution">
    <text evidence="2">The sequence shown here is derived from an EMBL/GenBank/DDBJ whole genome shotgun (WGS) entry which is preliminary data.</text>
</comment>